<reference evidence="2" key="4">
    <citation type="submission" date="2020-07" db="EMBL/GenBank/DDBJ databases">
        <authorList>
            <person name="Pothier F. J."/>
        </authorList>
    </citation>
    <scope>NUCLEOTIDE SEQUENCE</scope>
    <source>
        <strain evidence="2">CFBP 2533</strain>
    </source>
</reference>
<reference evidence="4" key="2">
    <citation type="journal article" date="2020" name="Syst. Appl. Microbiol.">
        <title>Clarifying the taxonomy of the causal agent of bacterial leaf spot of lettuce through a polyphasic approach reveals that Xanthomonas cynarae Trebaol et al. 2000 emend. Timilsina et al. 2019 is a later heterotypic synonym of Xanthomonas hortorum Vauterin et al. 1995.</title>
        <authorList>
            <person name="Moriniere L."/>
            <person name="Burlet A."/>
            <person name="Rosenthal E.R."/>
            <person name="Nesme X."/>
            <person name="Portier P."/>
            <person name="Bull C.T."/>
            <person name="Lavire C."/>
            <person name="Fischer-Le Saux M."/>
            <person name="Bertolla F."/>
        </authorList>
    </citation>
    <scope>NUCLEOTIDE SEQUENCE [LARGE SCALE GENOMIC DNA]</scope>
    <source>
        <strain evidence="4">CFBP2533</strain>
    </source>
</reference>
<feature type="region of interest" description="Disordered" evidence="1">
    <location>
        <begin position="8"/>
        <end position="85"/>
    </location>
</feature>
<sequence length="558" mass="60866">MLRKLFWSAPKAHSDAASTDHGGPPATPVSTTPVVPGEWSGLGRAPKRPDGTAKQRSPVRIPVPPVPAARAGRLPGTSAVESLSSAHWSRGEIQFHPSVSNPLPSAEVQQPLPTRRQTLGALLAEELSQEEAARLGKQARCDALAQLLHAALPNGGRTMKRLKARAARKQPISVADRWSVIRNGAPKPMQGERRRSFEALVRSDLLAIAHTGQIDPIAAVEKMAEALEEGILGQGVLASDRQLLDEVLGDLSINRLYTRLNLKMKEDTMPAFTNAQVLQAPRELGEGLSNTVYEVEIRNADGAAMSAVFKPLIHEPPSPDKWSVVARLTGISREEPQTAMRNLATVAYARRLGFHVVADTRVALMNLGQDPFEPALGLIMERAQGKPAEEVDASTLVQANVCAEVMKLQLLDHLTGEADRHDKNYFIHVKPDGRAKVMGIDNDNCFGAELTAPDGAQPDLEDPQRRAFHGTSLPPVVDTDMERAILALTEEDIRSMLKDKLNDSEIAAAIQRYQGVRQHLLALRNSGLVIEPHEWGRADVQQRLTPTNSYLGRELEFA</sequence>
<proteinExistence type="predicted"/>
<accession>A0A6V7BRN6</accession>
<dbReference type="EMBL" id="SMDX01000040">
    <property type="protein sequence ID" value="NMI24333.1"/>
    <property type="molecule type" value="Genomic_DNA"/>
</dbReference>
<dbReference type="EMBL" id="LR828261">
    <property type="protein sequence ID" value="CAD0304591.1"/>
    <property type="molecule type" value="Genomic_DNA"/>
</dbReference>
<evidence type="ECO:0000313" key="4">
    <source>
        <dbReference type="Proteomes" id="UP000548771"/>
    </source>
</evidence>
<name>A0A6V7BRN6_9XANT</name>
<dbReference type="EMBL" id="LR828261">
    <property type="protein sequence ID" value="CAD0304597.1"/>
    <property type="molecule type" value="Genomic_DNA"/>
</dbReference>
<feature type="compositionally biased region" description="Low complexity" evidence="1">
    <location>
        <begin position="22"/>
        <end position="37"/>
    </location>
</feature>
<reference evidence="3" key="1">
    <citation type="submission" date="2019-03" db="EMBL/GenBank/DDBJ databases">
        <authorList>
            <person name="Moriniere L."/>
            <person name="Burlet A."/>
            <person name="Rosenthal E."/>
            <person name="Portier P."/>
            <person name="Lavire C."/>
            <person name="Nesme X."/>
            <person name="Bull C.T."/>
            <person name="Le Saux M."/>
            <person name="Bertolla F."/>
        </authorList>
    </citation>
    <scope>NUCLEOTIDE SEQUENCE</scope>
    <source>
        <strain evidence="3">CFBP2533</strain>
    </source>
</reference>
<evidence type="ECO:0000313" key="3">
    <source>
        <dbReference type="EMBL" id="NMI24333.1"/>
    </source>
</evidence>
<evidence type="ECO:0000313" key="2">
    <source>
        <dbReference type="EMBL" id="CAD0304591.1"/>
    </source>
</evidence>
<gene>
    <name evidence="2" type="ORF">CFBP2533_05570</name>
    <name evidence="3" type="ORF">E1J24_21460</name>
</gene>
<dbReference type="AlphaFoldDB" id="A0A6V7BRN6"/>
<reference evidence="3" key="3">
    <citation type="journal article" date="2020" name="Syst. Appl. Microbiol.">
        <title>Clarifying the taxonomy of the causal agent of bacterial leaf spot of lettuce through a polyphasic approach reveals that Xanthomonas cynarae Trebaol et al. 2000 emend. Timilsina et al. 2019 is a later heterotypic synonym of Xanthomonas hortorum Vauterin et al. 1995.</title>
        <authorList>
            <person name="Moriniere L."/>
            <person name="Burlet A."/>
            <person name="Rosenthal E.R."/>
            <person name="Nesme X."/>
            <person name="Portier P."/>
            <person name="Bull C.T."/>
            <person name="Lavire C."/>
            <person name="Fischer-Le Saux M."/>
            <person name="Bertolla F."/>
        </authorList>
    </citation>
    <scope>NUCLEOTIDE SEQUENCE</scope>
    <source>
        <strain evidence="3">CFBP2533</strain>
    </source>
</reference>
<dbReference type="Proteomes" id="UP000548771">
    <property type="component" value="Unassembled WGS sequence"/>
</dbReference>
<protein>
    <submittedName>
        <fullName evidence="2">Uncharacterized protein</fullName>
    </submittedName>
</protein>
<organism evidence="2">
    <name type="scientific">Xanthomonas hortorum pv. pelargonii</name>
    <dbReference type="NCBI Taxonomy" id="453602"/>
    <lineage>
        <taxon>Bacteria</taxon>
        <taxon>Pseudomonadati</taxon>
        <taxon>Pseudomonadota</taxon>
        <taxon>Gammaproteobacteria</taxon>
        <taxon>Lysobacterales</taxon>
        <taxon>Lysobacteraceae</taxon>
        <taxon>Xanthomonas</taxon>
    </lineage>
</organism>
<evidence type="ECO:0000256" key="1">
    <source>
        <dbReference type="SAM" id="MobiDB-lite"/>
    </source>
</evidence>